<evidence type="ECO:0000313" key="11">
    <source>
        <dbReference type="Proteomes" id="UP000290218"/>
    </source>
</evidence>
<dbReference type="InterPro" id="IPR002371">
    <property type="entry name" value="FlgK"/>
</dbReference>
<dbReference type="PRINTS" id="PR01005">
    <property type="entry name" value="FLGHOOKAP1"/>
</dbReference>
<dbReference type="Proteomes" id="UP000290218">
    <property type="component" value="Unassembled WGS sequence"/>
</dbReference>
<dbReference type="SUPFAM" id="SSF64518">
    <property type="entry name" value="Phase 1 flagellin"/>
    <property type="match status" value="1"/>
</dbReference>
<organism evidence="10 11">
    <name type="scientific">Oleiharenicola lentus</name>
    <dbReference type="NCBI Taxonomy" id="2508720"/>
    <lineage>
        <taxon>Bacteria</taxon>
        <taxon>Pseudomonadati</taxon>
        <taxon>Verrucomicrobiota</taxon>
        <taxon>Opitutia</taxon>
        <taxon>Opitutales</taxon>
        <taxon>Opitutaceae</taxon>
        <taxon>Oleiharenicola</taxon>
    </lineage>
</organism>
<keyword evidence="10" id="KW-0969">Cilium</keyword>
<evidence type="ECO:0000259" key="9">
    <source>
        <dbReference type="Pfam" id="PF22638"/>
    </source>
</evidence>
<dbReference type="InterPro" id="IPR010930">
    <property type="entry name" value="Flg_bb/hook_C_dom"/>
</dbReference>
<dbReference type="GO" id="GO:0009424">
    <property type="term" value="C:bacterial-type flagellum hook"/>
    <property type="evidence" value="ECO:0007669"/>
    <property type="project" value="UniProtKB-UniRule"/>
</dbReference>
<feature type="domain" description="Flagellar hook-associated protein FlgK helical" evidence="9">
    <location>
        <begin position="112"/>
        <end position="325"/>
    </location>
</feature>
<comment type="subcellular location">
    <subcellularLocation>
        <location evidence="1 7">Bacterial flagellum</location>
    </subcellularLocation>
    <subcellularLocation>
        <location evidence="2 7">Secreted</location>
    </subcellularLocation>
</comment>
<reference evidence="10 11" key="1">
    <citation type="submission" date="2019-01" db="EMBL/GenBank/DDBJ databases">
        <title>Lacunisphaera sp. strain TWA-58.</title>
        <authorList>
            <person name="Chen W.-M."/>
        </authorList>
    </citation>
    <scope>NUCLEOTIDE SEQUENCE [LARGE SCALE GENOMIC DNA]</scope>
    <source>
        <strain evidence="10 11">TWA-58</strain>
    </source>
</reference>
<keyword evidence="5 7" id="KW-0964">Secreted</keyword>
<evidence type="ECO:0000259" key="8">
    <source>
        <dbReference type="Pfam" id="PF06429"/>
    </source>
</evidence>
<evidence type="ECO:0000256" key="3">
    <source>
        <dbReference type="ARBA" id="ARBA00009677"/>
    </source>
</evidence>
<comment type="similarity">
    <text evidence="3 7">Belongs to the flagella basal body rod proteins family.</text>
</comment>
<dbReference type="Pfam" id="PF06429">
    <property type="entry name" value="Flg_bbr_C"/>
    <property type="match status" value="1"/>
</dbReference>
<dbReference type="RefSeq" id="WP_129048530.1">
    <property type="nucleotide sequence ID" value="NZ_SDHX01000002.1"/>
</dbReference>
<evidence type="ECO:0000256" key="6">
    <source>
        <dbReference type="ARBA" id="ARBA00023143"/>
    </source>
</evidence>
<gene>
    <name evidence="7 10" type="primary">flgK</name>
    <name evidence="10" type="ORF">ESB00_14605</name>
</gene>
<evidence type="ECO:0000256" key="2">
    <source>
        <dbReference type="ARBA" id="ARBA00004613"/>
    </source>
</evidence>
<keyword evidence="6 7" id="KW-0975">Bacterial flagellum</keyword>
<evidence type="ECO:0000256" key="1">
    <source>
        <dbReference type="ARBA" id="ARBA00004365"/>
    </source>
</evidence>
<keyword evidence="10" id="KW-0282">Flagellum</keyword>
<dbReference type="NCBIfam" id="TIGR02492">
    <property type="entry name" value="flgK_ends"/>
    <property type="match status" value="1"/>
</dbReference>
<dbReference type="AlphaFoldDB" id="A0A4Q1C3M5"/>
<feature type="domain" description="Flagellar basal-body/hook protein C-terminal" evidence="8">
    <location>
        <begin position="422"/>
        <end position="459"/>
    </location>
</feature>
<dbReference type="GO" id="GO:0005576">
    <property type="term" value="C:extracellular region"/>
    <property type="evidence" value="ECO:0007669"/>
    <property type="project" value="UniProtKB-SubCell"/>
</dbReference>
<dbReference type="OrthoDB" id="9802553at2"/>
<protein>
    <recommendedName>
        <fullName evidence="4 7">Flagellar hook-associated protein 1</fullName>
        <shortName evidence="7">HAP1</shortName>
    </recommendedName>
</protein>
<dbReference type="Pfam" id="PF22638">
    <property type="entry name" value="FlgK_D1"/>
    <property type="match status" value="1"/>
</dbReference>
<dbReference type="EMBL" id="SDHX01000002">
    <property type="protein sequence ID" value="RXK52940.1"/>
    <property type="molecule type" value="Genomic_DNA"/>
</dbReference>
<evidence type="ECO:0000313" key="10">
    <source>
        <dbReference type="EMBL" id="RXK52940.1"/>
    </source>
</evidence>
<keyword evidence="11" id="KW-1185">Reference proteome</keyword>
<evidence type="ECO:0000256" key="7">
    <source>
        <dbReference type="RuleBase" id="RU362065"/>
    </source>
</evidence>
<proteinExistence type="inferred from homology"/>
<dbReference type="GO" id="GO:0005198">
    <property type="term" value="F:structural molecule activity"/>
    <property type="evidence" value="ECO:0007669"/>
    <property type="project" value="UniProtKB-UniRule"/>
</dbReference>
<keyword evidence="10" id="KW-0966">Cell projection</keyword>
<dbReference type="GO" id="GO:0044780">
    <property type="term" value="P:bacterial-type flagellum assembly"/>
    <property type="evidence" value="ECO:0007669"/>
    <property type="project" value="InterPro"/>
</dbReference>
<dbReference type="PANTHER" id="PTHR30033">
    <property type="entry name" value="FLAGELLAR HOOK-ASSOCIATED PROTEIN 1"/>
    <property type="match status" value="1"/>
</dbReference>
<accession>A0A4Q1C3M5</accession>
<evidence type="ECO:0000256" key="4">
    <source>
        <dbReference type="ARBA" id="ARBA00016244"/>
    </source>
</evidence>
<comment type="caution">
    <text evidence="10">The sequence shown here is derived from an EMBL/GenBank/DDBJ whole genome shotgun (WGS) entry which is preliminary data.</text>
</comment>
<evidence type="ECO:0000256" key="5">
    <source>
        <dbReference type="ARBA" id="ARBA00022525"/>
    </source>
</evidence>
<dbReference type="InterPro" id="IPR053927">
    <property type="entry name" value="FlgK_helical"/>
</dbReference>
<sequence length="464" mass="48619">MSGLFTTLNSTTMALNAHSRAIETSGRNLANVNNPNYARQRVLYGDRGTVETAQGVQSFGLEVLAVQQMRDQLLDRQLLREIGLSGSFEAQEQALQRAQAGLGQAISASGTATGGLAASLDQFFNAFQSLAARPTDMGTREALLQQARILTDTMRETDTRLAQVQTDLGTEITADVSEVNRLISTIAELNTQIGRFEVNRPGVAVDLRDQRQARLEELAAILPVNVTDLGNGQISLSVKDAGNADIVLLNGETVNGSVAFTGTGLTGGSPATAIALSSGAIHGALAVRDGAVQTLRDSLDTFAEQLVTAVNAAYNPSSTAGADFFDPAGLTAATISLESGLTGATLVTGSSGAAGDNSIAIAVAQLATRSFSTGSGDLIDGTLGQFYSRSVSDLAQALSTATARAEDQDKIQQLVRNQRDTVSGVSLDEEMADLVKFQRAFQASSRVFSIVDDLLETIVTQLGR</sequence>
<name>A0A4Q1C3M5_9BACT</name>
<dbReference type="PANTHER" id="PTHR30033:SF1">
    <property type="entry name" value="FLAGELLAR HOOK-ASSOCIATED PROTEIN 1"/>
    <property type="match status" value="1"/>
</dbReference>